<dbReference type="Proteomes" id="UP000190539">
    <property type="component" value="Unassembled WGS sequence"/>
</dbReference>
<dbReference type="EMBL" id="MVFC01000011">
    <property type="protein sequence ID" value="OON78743.1"/>
    <property type="molecule type" value="Genomic_DNA"/>
</dbReference>
<evidence type="ECO:0000313" key="7">
    <source>
        <dbReference type="Proteomes" id="UP000190539"/>
    </source>
</evidence>
<keyword evidence="7" id="KW-1185">Reference proteome</keyword>
<evidence type="ECO:0000313" key="6">
    <source>
        <dbReference type="EMBL" id="OON78743.1"/>
    </source>
</evidence>
<dbReference type="AlphaFoldDB" id="A0A1V4A7Y0"/>
<dbReference type="SMART" id="SM00382">
    <property type="entry name" value="AAA"/>
    <property type="match status" value="1"/>
</dbReference>
<keyword evidence="4" id="KW-0067">ATP-binding</keyword>
<dbReference type="InterPro" id="IPR003439">
    <property type="entry name" value="ABC_transporter-like_ATP-bd"/>
</dbReference>
<keyword evidence="2" id="KW-0813">Transport</keyword>
<comment type="caution">
    <text evidence="6">The sequence shown here is derived from an EMBL/GenBank/DDBJ whole genome shotgun (WGS) entry which is preliminary data.</text>
</comment>
<organism evidence="6 7">
    <name type="scientific">Streptomyces tsukubensis</name>
    <dbReference type="NCBI Taxonomy" id="83656"/>
    <lineage>
        <taxon>Bacteria</taxon>
        <taxon>Bacillati</taxon>
        <taxon>Actinomycetota</taxon>
        <taxon>Actinomycetes</taxon>
        <taxon>Kitasatosporales</taxon>
        <taxon>Streptomycetaceae</taxon>
        <taxon>Streptomyces</taxon>
    </lineage>
</organism>
<comment type="similarity">
    <text evidence="1">Belongs to the ABC transporter superfamily.</text>
</comment>
<dbReference type="STRING" id="83656.B1H18_15240"/>
<dbReference type="PROSITE" id="PS50893">
    <property type="entry name" value="ABC_TRANSPORTER_2"/>
    <property type="match status" value="1"/>
</dbReference>
<dbReference type="InterPro" id="IPR027417">
    <property type="entry name" value="P-loop_NTPase"/>
</dbReference>
<evidence type="ECO:0000256" key="2">
    <source>
        <dbReference type="ARBA" id="ARBA00022448"/>
    </source>
</evidence>
<evidence type="ECO:0000259" key="5">
    <source>
        <dbReference type="PROSITE" id="PS50893"/>
    </source>
</evidence>
<gene>
    <name evidence="6" type="ORF">B1H18_15240</name>
</gene>
<reference evidence="6 7" key="1">
    <citation type="submission" date="2017-02" db="EMBL/GenBank/DDBJ databases">
        <title>Draft Genome Sequence of Streptomyces tsukubaensis F601, a Producer of the immunosuppressant tacrolimus FK506.</title>
        <authorList>
            <person name="Zong G."/>
            <person name="Zhong C."/>
            <person name="Fu J."/>
            <person name="Qin R."/>
            <person name="Cao G."/>
        </authorList>
    </citation>
    <scope>NUCLEOTIDE SEQUENCE [LARGE SCALE GENOMIC DNA]</scope>
    <source>
        <strain evidence="6 7">F601</strain>
    </source>
</reference>
<sequence>MPFLFDACSFRYSRRIPVLEQLNLKLRPGCSALLGPGGAGKSTVLGLAAAALVPRSGSVRYRGLDACEERDRHRYRQSVGLLPQESRPIPGLTVREQVSYAGGLKGMTRADAWERAEWALDRVGLRGLRDRRSHLLSRAQLRRVGVAEVLVHDADVILMDEPMAGLDAEPAAQFRSLMGDLGSELSVVVSAARIDDLDGVNGALYDEVVVLDQGTLRYQGPAKGAAKFLPPVTEARRTLCG</sequence>
<evidence type="ECO:0000256" key="1">
    <source>
        <dbReference type="ARBA" id="ARBA00005417"/>
    </source>
</evidence>
<dbReference type="Gene3D" id="3.40.50.300">
    <property type="entry name" value="P-loop containing nucleotide triphosphate hydrolases"/>
    <property type="match status" value="1"/>
</dbReference>
<proteinExistence type="inferred from homology"/>
<dbReference type="SUPFAM" id="SSF52540">
    <property type="entry name" value="P-loop containing nucleoside triphosphate hydrolases"/>
    <property type="match status" value="1"/>
</dbReference>
<keyword evidence="3" id="KW-0547">Nucleotide-binding</keyword>
<evidence type="ECO:0000256" key="4">
    <source>
        <dbReference type="ARBA" id="ARBA00022840"/>
    </source>
</evidence>
<dbReference type="Pfam" id="PF00005">
    <property type="entry name" value="ABC_tran"/>
    <property type="match status" value="1"/>
</dbReference>
<dbReference type="GO" id="GO:0016887">
    <property type="term" value="F:ATP hydrolysis activity"/>
    <property type="evidence" value="ECO:0007669"/>
    <property type="project" value="InterPro"/>
</dbReference>
<dbReference type="GO" id="GO:0005524">
    <property type="term" value="F:ATP binding"/>
    <property type="evidence" value="ECO:0007669"/>
    <property type="project" value="UniProtKB-KW"/>
</dbReference>
<protein>
    <recommendedName>
        <fullName evidence="5">ABC transporter domain-containing protein</fullName>
    </recommendedName>
</protein>
<dbReference type="PANTHER" id="PTHR43335:SF2">
    <property type="entry name" value="ABC TRANSPORTER, ATP-BINDING PROTEIN"/>
    <property type="match status" value="1"/>
</dbReference>
<accession>A0A1V4A7Y0</accession>
<dbReference type="RefSeq" id="WP_179120169.1">
    <property type="nucleotide sequence ID" value="NZ_CP045178.1"/>
</dbReference>
<dbReference type="PANTHER" id="PTHR43335">
    <property type="entry name" value="ABC TRANSPORTER, ATP-BINDING PROTEIN"/>
    <property type="match status" value="1"/>
</dbReference>
<evidence type="ECO:0000256" key="3">
    <source>
        <dbReference type="ARBA" id="ARBA00022741"/>
    </source>
</evidence>
<dbReference type="InterPro" id="IPR003593">
    <property type="entry name" value="AAA+_ATPase"/>
</dbReference>
<name>A0A1V4A7Y0_9ACTN</name>
<feature type="domain" description="ABC transporter" evidence="5">
    <location>
        <begin position="4"/>
        <end position="238"/>
    </location>
</feature>